<dbReference type="PROSITE" id="PS50263">
    <property type="entry name" value="CN_HYDROLASE"/>
    <property type="match status" value="1"/>
</dbReference>
<dbReference type="PANTHER" id="PTHR23088:SF27">
    <property type="entry name" value="DEAMINATED GLUTATHIONE AMIDASE"/>
    <property type="match status" value="1"/>
</dbReference>
<dbReference type="Pfam" id="PF00795">
    <property type="entry name" value="CN_hydrolase"/>
    <property type="match status" value="1"/>
</dbReference>
<evidence type="ECO:0000313" key="4">
    <source>
        <dbReference type="Proteomes" id="UP000181997"/>
    </source>
</evidence>
<dbReference type="Gene3D" id="3.60.110.10">
    <property type="entry name" value="Carbon-nitrogen hydrolase"/>
    <property type="match status" value="1"/>
</dbReference>
<dbReference type="PANTHER" id="PTHR23088">
    <property type="entry name" value="NITRILASE-RELATED"/>
    <property type="match status" value="1"/>
</dbReference>
<dbReference type="AlphaFoldDB" id="A0A1C4B6L1"/>
<evidence type="ECO:0000256" key="1">
    <source>
        <dbReference type="ARBA" id="ARBA00010613"/>
    </source>
</evidence>
<accession>A0A1C4B6L1</accession>
<dbReference type="Proteomes" id="UP000181997">
    <property type="component" value="Unassembled WGS sequence"/>
</dbReference>
<comment type="similarity">
    <text evidence="1">Belongs to the carbon-nitrogen hydrolase superfamily. NIT1/NIT2 family.</text>
</comment>
<dbReference type="SUPFAM" id="SSF56317">
    <property type="entry name" value="Carbon-nitrogen hydrolase"/>
    <property type="match status" value="1"/>
</dbReference>
<dbReference type="RefSeq" id="WP_419184978.1">
    <property type="nucleotide sequence ID" value="NZ_FMAU01000002.1"/>
</dbReference>
<keyword evidence="3" id="KW-0378">Hydrolase</keyword>
<evidence type="ECO:0000259" key="2">
    <source>
        <dbReference type="PROSITE" id="PS50263"/>
    </source>
</evidence>
<keyword evidence="4" id="KW-1185">Reference proteome</keyword>
<protein>
    <submittedName>
        <fullName evidence="3">Carbon-nitrogen hydrolase</fullName>
    </submittedName>
</protein>
<organism evidence="3 4">
    <name type="scientific">[Bacillus] enclensis</name>
    <dbReference type="NCBI Taxonomy" id="1402860"/>
    <lineage>
        <taxon>Bacteria</taxon>
        <taxon>Bacillati</taxon>
        <taxon>Bacillota</taxon>
        <taxon>Bacilli</taxon>
        <taxon>Bacillales</taxon>
        <taxon>Bacillaceae</taxon>
        <taxon>Rossellomorea</taxon>
    </lineage>
</organism>
<evidence type="ECO:0000313" key="3">
    <source>
        <dbReference type="EMBL" id="SCC02342.1"/>
    </source>
</evidence>
<dbReference type="EMBL" id="FMAU01000002">
    <property type="protein sequence ID" value="SCC02342.1"/>
    <property type="molecule type" value="Genomic_DNA"/>
</dbReference>
<feature type="domain" description="CN hydrolase" evidence="2">
    <location>
        <begin position="3"/>
        <end position="239"/>
    </location>
</feature>
<gene>
    <name evidence="3" type="ORF">GA0061094_1922</name>
</gene>
<name>A0A1C4B6L1_9BACI</name>
<dbReference type="CDD" id="cd07583">
    <property type="entry name" value="nitrilase_5"/>
    <property type="match status" value="1"/>
</dbReference>
<sequence length="260" mass="29463">MSMKIGLAQMDITFGRPDENKKRVQMWVKKAVEADCDIVVFPELWTTGYDLTRIGEIADEDARDISAFLSDLSSRYSIHIVGGSIAKKTADGVSNTLLVADSSGNIIKQYNKLHLFKLMDEHHYLLPGKEDGLFKILDTVMAGMICYDIRFPEWFRRHVVEGAKAVFVVAQWPAERISHWKTLLTARAIENQCFVIACNRAGSDPKNEFGGHSLIISPWGDIIAEGSLEEELIISEIDLNEADEVRKKIPIFQDRRPEFY</sequence>
<proteinExistence type="inferred from homology"/>
<dbReference type="InterPro" id="IPR036526">
    <property type="entry name" value="C-N_Hydrolase_sf"/>
</dbReference>
<dbReference type="GO" id="GO:0016787">
    <property type="term" value="F:hydrolase activity"/>
    <property type="evidence" value="ECO:0007669"/>
    <property type="project" value="UniProtKB-KW"/>
</dbReference>
<reference evidence="4" key="1">
    <citation type="submission" date="2016-08" db="EMBL/GenBank/DDBJ databases">
        <authorList>
            <person name="Varghese N."/>
            <person name="Submissions Spin"/>
        </authorList>
    </citation>
    <scope>NUCLEOTIDE SEQUENCE [LARGE SCALE GENOMIC DNA]</scope>
    <source>
        <strain evidence="4">SGD-1123</strain>
    </source>
</reference>
<dbReference type="InterPro" id="IPR003010">
    <property type="entry name" value="C-N_Hydrolase"/>
</dbReference>